<proteinExistence type="predicted"/>
<gene>
    <name evidence="1" type="ORF">RM877_37615</name>
</gene>
<dbReference type="AlphaFoldDB" id="A0ABD5F276"/>
<accession>A0ABD5F276</accession>
<keyword evidence="2" id="KW-1185">Reference proteome</keyword>
<dbReference type="Proteomes" id="UP001183535">
    <property type="component" value="Unassembled WGS sequence"/>
</dbReference>
<dbReference type="InterPro" id="IPR027417">
    <property type="entry name" value="P-loop_NTPase"/>
</dbReference>
<comment type="caution">
    <text evidence="1">The sequence shown here is derived from an EMBL/GenBank/DDBJ whole genome shotgun (WGS) entry which is preliminary data.</text>
</comment>
<dbReference type="SUPFAM" id="SSF52540">
    <property type="entry name" value="P-loop containing nucleoside triphosphate hydrolases"/>
    <property type="match status" value="1"/>
</dbReference>
<reference evidence="2" key="1">
    <citation type="submission" date="2023-07" db="EMBL/GenBank/DDBJ databases">
        <title>30 novel species of actinomycetes from the DSMZ collection.</title>
        <authorList>
            <person name="Nouioui I."/>
        </authorList>
    </citation>
    <scope>NUCLEOTIDE SEQUENCE [LARGE SCALE GENOMIC DNA]</scope>
    <source>
        <strain evidence="2">DSM 41981</strain>
    </source>
</reference>
<dbReference type="Gene3D" id="3.40.50.300">
    <property type="entry name" value="P-loop containing nucleotide triphosphate hydrolases"/>
    <property type="match status" value="1"/>
</dbReference>
<keyword evidence="1" id="KW-0547">Nucleotide-binding</keyword>
<protein>
    <submittedName>
        <fullName evidence="1">ATP-binding protein</fullName>
    </submittedName>
</protein>
<dbReference type="Pfam" id="PF05621">
    <property type="entry name" value="TniB"/>
    <property type="match status" value="1"/>
</dbReference>
<name>A0ABD5F276_9ACTN</name>
<organism evidence="1 2">
    <name type="scientific">Streptomyces doudnae</name>
    <dbReference type="NCBI Taxonomy" id="3075536"/>
    <lineage>
        <taxon>Bacteria</taxon>
        <taxon>Bacillati</taxon>
        <taxon>Actinomycetota</taxon>
        <taxon>Actinomycetes</taxon>
        <taxon>Kitasatosporales</taxon>
        <taxon>Streptomycetaceae</taxon>
        <taxon>Streptomyces</taxon>
    </lineage>
</organism>
<dbReference type="EMBL" id="JAVRES010000044">
    <property type="protein sequence ID" value="MDT0440369.1"/>
    <property type="molecule type" value="Genomic_DNA"/>
</dbReference>
<evidence type="ECO:0000313" key="1">
    <source>
        <dbReference type="EMBL" id="MDT0440369.1"/>
    </source>
</evidence>
<dbReference type="GO" id="GO:0005524">
    <property type="term" value="F:ATP binding"/>
    <property type="evidence" value="ECO:0007669"/>
    <property type="project" value="UniProtKB-KW"/>
</dbReference>
<sequence length="339" mass="37248">MVSLSPNDTAGFAPLAPPTVWQGWDAFVHRAPAPARDAADPVWSQTEREDYHSELAVMRTPAMDSVFTAVRRLLLVNRRQQAGARRGLIISGPATMGKTTTMMALGRSFQLADARQHPGQAARRPVLFISVPPAATPKMLVSEFARFLNMPITDRLNQTQITGAVCDLLGELGTQLVLVDDVHLLDTQRRAGAETSDQLKYLGERIPATFVYSAIDIETSSLLSGVRGAQIAGRFKLFRHRPLAYATEQDRAVWNDLVQAMENLLRLRAHRTGTLVKHAAYLHARTAGRIGSLSHLIREAALIAITEGTERITKQLLAEVELDAAAEARGRPSRPARRT</sequence>
<evidence type="ECO:0000313" key="2">
    <source>
        <dbReference type="Proteomes" id="UP001183535"/>
    </source>
</evidence>
<dbReference type="RefSeq" id="WP_093835695.1">
    <property type="nucleotide sequence ID" value="NZ_JAVRES010000044.1"/>
</dbReference>
<keyword evidence="1" id="KW-0067">ATP-binding</keyword>
<dbReference type="InterPro" id="IPR008868">
    <property type="entry name" value="TniB"/>
</dbReference>